<evidence type="ECO:0000313" key="1">
    <source>
        <dbReference type="EMBL" id="RDI97882.1"/>
    </source>
</evidence>
<accession>A0A370K5F2</accession>
<dbReference type="EMBL" id="QQSY01000003">
    <property type="protein sequence ID" value="RDI97882.1"/>
    <property type="molecule type" value="Genomic_DNA"/>
</dbReference>
<evidence type="ECO:0000313" key="2">
    <source>
        <dbReference type="Proteomes" id="UP000254711"/>
    </source>
</evidence>
<dbReference type="Proteomes" id="UP000254711">
    <property type="component" value="Unassembled WGS sequence"/>
</dbReference>
<proteinExistence type="predicted"/>
<dbReference type="AlphaFoldDB" id="A0A370K5F2"/>
<sequence>MATATYPMPPTLSVDSVLLVQQDAKTFQVRLGNGDQLTGKLDGQPHQSLNGAAMVRGHVDAGHLQVSIQYADGTQLDQNWALSPDGQQLVVTGSWKVPTLQQPVSYKRTYVGLH</sequence>
<name>A0A370K5F2_9GAMM</name>
<comment type="caution">
    <text evidence="1">The sequence shown here is derived from an EMBL/GenBank/DDBJ whole genome shotgun (WGS) entry which is preliminary data.</text>
</comment>
<gene>
    <name evidence="1" type="ORF">DVT68_12325</name>
</gene>
<organism evidence="1 2">
    <name type="scientific">Dyella solisilvae</name>
    <dbReference type="NCBI Taxonomy" id="1920168"/>
    <lineage>
        <taxon>Bacteria</taxon>
        <taxon>Pseudomonadati</taxon>
        <taxon>Pseudomonadota</taxon>
        <taxon>Gammaproteobacteria</taxon>
        <taxon>Lysobacterales</taxon>
        <taxon>Rhodanobacteraceae</taxon>
        <taxon>Dyella</taxon>
    </lineage>
</organism>
<reference evidence="1 2" key="1">
    <citation type="submission" date="2018-07" db="EMBL/GenBank/DDBJ databases">
        <title>Dyella solisilvae sp. nov., isolated from the pine and broad-leaved mixed forest soil.</title>
        <authorList>
            <person name="Gao Z."/>
            <person name="Qiu L."/>
        </authorList>
    </citation>
    <scope>NUCLEOTIDE SEQUENCE [LARGE SCALE GENOMIC DNA]</scope>
    <source>
        <strain evidence="1 2">DHG54</strain>
    </source>
</reference>
<keyword evidence="2" id="KW-1185">Reference proteome</keyword>
<protein>
    <submittedName>
        <fullName evidence="1">Uncharacterized protein</fullName>
    </submittedName>
</protein>